<dbReference type="Pfam" id="PF15404">
    <property type="entry name" value="PH_4"/>
    <property type="match status" value="1"/>
</dbReference>
<feature type="compositionally biased region" description="Low complexity" evidence="1">
    <location>
        <begin position="310"/>
        <end position="327"/>
    </location>
</feature>
<dbReference type="PROSITE" id="PS50003">
    <property type="entry name" value="PH_DOMAIN"/>
    <property type="match status" value="1"/>
</dbReference>
<evidence type="ECO:0000256" key="1">
    <source>
        <dbReference type="SAM" id="MobiDB-lite"/>
    </source>
</evidence>
<dbReference type="PANTHER" id="PTHR28076:SF1">
    <property type="entry name" value="PROSPORE MEMBRANE ADAPTER PROTEIN SPO71"/>
    <property type="match status" value="1"/>
</dbReference>
<name>A0A060T2G2_BLAAD</name>
<dbReference type="SUPFAM" id="SSF50729">
    <property type="entry name" value="PH domain-like"/>
    <property type="match status" value="1"/>
</dbReference>
<dbReference type="EMBL" id="HG937693">
    <property type="protein sequence ID" value="CDP35275.1"/>
    <property type="molecule type" value="Genomic_DNA"/>
</dbReference>
<dbReference type="PANTHER" id="PTHR28076">
    <property type="entry name" value="SPORULATION-SPECIFIC PROTEIN 71"/>
    <property type="match status" value="1"/>
</dbReference>
<organism evidence="3">
    <name type="scientific">Blastobotrys adeninivorans</name>
    <name type="common">Yeast</name>
    <name type="synonym">Arxula adeninivorans</name>
    <dbReference type="NCBI Taxonomy" id="409370"/>
    <lineage>
        <taxon>Eukaryota</taxon>
        <taxon>Fungi</taxon>
        <taxon>Dikarya</taxon>
        <taxon>Ascomycota</taxon>
        <taxon>Saccharomycotina</taxon>
        <taxon>Dipodascomycetes</taxon>
        <taxon>Dipodascales</taxon>
        <taxon>Trichomonascaceae</taxon>
        <taxon>Blastobotrys</taxon>
    </lineage>
</organism>
<feature type="region of interest" description="Disordered" evidence="1">
    <location>
        <begin position="136"/>
        <end position="156"/>
    </location>
</feature>
<evidence type="ECO:0000313" key="3">
    <source>
        <dbReference type="EMBL" id="CDP35275.1"/>
    </source>
</evidence>
<feature type="compositionally biased region" description="Low complexity" evidence="1">
    <location>
        <begin position="190"/>
        <end position="204"/>
    </location>
</feature>
<accession>A0A060T2G2</accession>
<dbReference type="AlphaFoldDB" id="A0A060T2G2"/>
<feature type="domain" description="PH" evidence="2">
    <location>
        <begin position="966"/>
        <end position="1142"/>
    </location>
</feature>
<dbReference type="Pfam" id="PF15407">
    <property type="entry name" value="Spo7_2_N"/>
    <property type="match status" value="1"/>
</dbReference>
<dbReference type="InterPro" id="IPR039486">
    <property type="entry name" value="Mug56/Spo71_PH"/>
</dbReference>
<dbReference type="PhylomeDB" id="A0A060T2G2"/>
<dbReference type="InterPro" id="IPR001849">
    <property type="entry name" value="PH_domain"/>
</dbReference>
<dbReference type="Pfam" id="PF23207">
    <property type="entry name" value="PH_SPO71"/>
    <property type="match status" value="1"/>
</dbReference>
<evidence type="ECO:0000259" key="2">
    <source>
        <dbReference type="PROSITE" id="PS50003"/>
    </source>
</evidence>
<feature type="region of interest" description="Disordered" evidence="1">
    <location>
        <begin position="405"/>
        <end position="429"/>
    </location>
</feature>
<gene>
    <name evidence="3" type="ORF">GNLVRS02_ARAD1C31592g</name>
</gene>
<dbReference type="InterPro" id="IPR040345">
    <property type="entry name" value="Mug56/Spo71"/>
</dbReference>
<feature type="region of interest" description="Disordered" evidence="1">
    <location>
        <begin position="290"/>
        <end position="342"/>
    </location>
</feature>
<dbReference type="InterPro" id="IPR029217">
    <property type="entry name" value="Spo7_2_N"/>
</dbReference>
<dbReference type="SMART" id="SM00233">
    <property type="entry name" value="PH"/>
    <property type="match status" value="2"/>
</dbReference>
<dbReference type="GO" id="GO:1902657">
    <property type="term" value="P:protein localization to prospore membrane"/>
    <property type="evidence" value="ECO:0007669"/>
    <property type="project" value="InterPro"/>
</dbReference>
<reference evidence="3" key="1">
    <citation type="submission" date="2014-02" db="EMBL/GenBank/DDBJ databases">
        <authorList>
            <person name="Genoscope - CEA"/>
        </authorList>
    </citation>
    <scope>NUCLEOTIDE SEQUENCE</scope>
    <source>
        <strain evidence="3">LS3</strain>
    </source>
</reference>
<feature type="region of interest" description="Disordered" evidence="1">
    <location>
        <begin position="179"/>
        <end position="237"/>
    </location>
</feature>
<dbReference type="GO" id="GO:0005628">
    <property type="term" value="C:prospore membrane"/>
    <property type="evidence" value="ECO:0007669"/>
    <property type="project" value="TreeGrafter"/>
</dbReference>
<sequence>MHNDAKYRVSLLYDRSEIASDDSCSDSSPDPLIPTNSYTALRLLHAPPRTVDKESRVTVVGPIPIEWIRKNKKKWGSRNLSRMTRLLPNMYRSLRYYTHLSDPNKKQSRVDTLNDEGLQHLEPINTNATSVITDASDFEDIGPGEFDQGADGDDEDDVEELNEIDSIIDVNDWATELRTGVPSSGQQEDSLGPPLSPGMSPGMSADSDDNSSTRLLQSQSPSPPPVYSDNIPDRTDSEANLATSAPLSEVYTSSSMASFVTANQSLDDASQRTPYASDDADQDLYRQQELNETPRPQLRESEQSFENEYASSTASSSTAKPGPSSSTIAESQPVASADWATQSELPDARDYLSSVLERDNQKKVTIVVNEDDNGNAPKVHKVTKKTFRKPHTSFSQPLRRSFYPQRARGARSVRSGTTRNTRASSVSKMRRKRYRVLSGKRLFRRKKTGELLRVGKCLVCVKATMEKVFPNNFNEIETVDTRLVERWKEYVIVARNTGKDSEPVRLQFYTSRNISKIENGHKKTKSSLDITLGRKDDFNVSLYSSLDKSIALVKRLPRGYSRIYILQARSSMHALEWLLFLSTINGTRPLPPLTLNVPDLKLEAQLDLSIEKLRSVTREKPVQWIRYSDLTSFISVKSRLAAIVLEDALKTLTEVDTIKKYIDENWDGKVKLGLAWRRYDRLEWLYDIKEAQFSSSWAMLRSHNLELRPKCPYSIPVTVEDGSTMEEPTAIEGFLSRLNSWMPGGRGKGFFFRKSYLHTHDNLLFYCRANRAIPPYPESSDPSMTLEELAQSIPIVYDTAPFRLDDVTGRIHWITPNLTDETFQTRDKAAMFEIQRRVAMIERSSGFIDLTEVVEVRATETDNIDEFGRELELVMERGDVLRLQAHEQYARDVWVERLQELVTYWKLRAKDRISRTHDIREKNLKLLQIDEDMDAIVGESMPKWETERAMADATLYNISGLSWSRSIHFKGMLFQKPSKFSSFRKYYALLCHGDLILYSPFARDASGVAYPTVSYERYQSISLHDCYVYSGTNITADLLKRDKWFDRDNPGGHSLPRAYPDGWKSAEDESMRCFALWFARKRLRSQIIENVRDREEDVDILSAPPPLRMVNRLGVSGVSMVFMTRSRQERDLWMTALKTEIGRMTDDAFKDLHIT</sequence>
<feature type="compositionally biased region" description="Polar residues" evidence="1">
    <location>
        <begin position="414"/>
        <end position="427"/>
    </location>
</feature>
<reference evidence="3" key="2">
    <citation type="submission" date="2014-06" db="EMBL/GenBank/DDBJ databases">
        <title>The complete genome of Blastobotrys (Arxula) adeninivorans LS3 - a yeast of biotechnological interest.</title>
        <authorList>
            <person name="Kunze G."/>
            <person name="Gaillardin C."/>
            <person name="Czernicka M."/>
            <person name="Durrens P."/>
            <person name="Martin T."/>
            <person name="Boer E."/>
            <person name="Gabaldon T."/>
            <person name="Cruz J."/>
            <person name="Talla E."/>
            <person name="Marck C."/>
            <person name="Goffeau A."/>
            <person name="Barbe V."/>
            <person name="Baret P."/>
            <person name="Baronian K."/>
            <person name="Beier S."/>
            <person name="Bleykasten C."/>
            <person name="Bode R."/>
            <person name="Casaregola S."/>
            <person name="Despons L."/>
            <person name="Fairhead C."/>
            <person name="Giersberg M."/>
            <person name="Gierski P."/>
            <person name="Hahnel U."/>
            <person name="Hartmann A."/>
            <person name="Jankowska D."/>
            <person name="Jubin C."/>
            <person name="Jung P."/>
            <person name="Lafontaine I."/>
            <person name="Leh-Louis V."/>
            <person name="Lemaire M."/>
            <person name="Marcet-Houben M."/>
            <person name="Mascher M."/>
            <person name="Morel G."/>
            <person name="Richard G.-F."/>
            <person name="Riechen J."/>
            <person name="Sacerdot C."/>
            <person name="Sarkar A."/>
            <person name="Savel G."/>
            <person name="Schacherer J."/>
            <person name="Sherman D."/>
            <person name="Straub M.-L."/>
            <person name="Stein N."/>
            <person name="Thierry A."/>
            <person name="Trautwein-Schult A."/>
            <person name="Westhof E."/>
            <person name="Worch S."/>
            <person name="Dujon B."/>
            <person name="Souciet J.-L."/>
            <person name="Wincker P."/>
            <person name="Scholz U."/>
            <person name="Neuveglise N."/>
        </authorList>
    </citation>
    <scope>NUCLEOTIDE SEQUENCE</scope>
    <source>
        <strain evidence="3">LS3</strain>
    </source>
</reference>
<dbReference type="InterPro" id="IPR057379">
    <property type="entry name" value="PH_SPO71"/>
</dbReference>
<proteinExistence type="predicted"/>
<feature type="compositionally biased region" description="Polar residues" evidence="1">
    <location>
        <begin position="328"/>
        <end position="342"/>
    </location>
</feature>
<protein>
    <submittedName>
        <fullName evidence="3">ARAD1C31592p</fullName>
    </submittedName>
</protein>
<dbReference type="SMART" id="SM01316">
    <property type="entry name" value="Spo7_2_N"/>
    <property type="match status" value="1"/>
</dbReference>